<dbReference type="Proteomes" id="UP000178622">
    <property type="component" value="Unassembled WGS sequence"/>
</dbReference>
<evidence type="ECO:0000313" key="10">
    <source>
        <dbReference type="Proteomes" id="UP000178622"/>
    </source>
</evidence>
<dbReference type="GO" id="GO:0005886">
    <property type="term" value="C:plasma membrane"/>
    <property type="evidence" value="ECO:0007669"/>
    <property type="project" value="UniProtKB-SubCell"/>
</dbReference>
<feature type="transmembrane region" description="Helical" evidence="7">
    <location>
        <begin position="40"/>
        <end position="63"/>
    </location>
</feature>
<dbReference type="PRINTS" id="PR01837">
    <property type="entry name" value="MGTCSAPBPROT"/>
</dbReference>
<gene>
    <name evidence="9" type="ORF">BG261_00215</name>
</gene>
<feature type="domain" description="MgtC/SapB/SrpB/YhiD N-terminal" evidence="8">
    <location>
        <begin position="15"/>
        <end position="150"/>
    </location>
</feature>
<dbReference type="InterPro" id="IPR003416">
    <property type="entry name" value="MgtC/SapB/SrpB/YhiD_fam"/>
</dbReference>
<evidence type="ECO:0000256" key="5">
    <source>
        <dbReference type="ARBA" id="ARBA00022989"/>
    </source>
</evidence>
<keyword evidence="3" id="KW-1003">Cell membrane</keyword>
<comment type="similarity">
    <text evidence="2">Belongs to the MgtC/SapB family.</text>
</comment>
<keyword evidence="4 7" id="KW-0812">Transmembrane</keyword>
<feature type="transmembrane region" description="Helical" evidence="7">
    <location>
        <begin position="114"/>
        <end position="147"/>
    </location>
</feature>
<feature type="transmembrane region" description="Helical" evidence="7">
    <location>
        <begin position="83"/>
        <end position="102"/>
    </location>
</feature>
<keyword evidence="10" id="KW-1185">Reference proteome</keyword>
<dbReference type="OrthoDB" id="9811198at2"/>
<dbReference type="PANTHER" id="PTHR33778:SF1">
    <property type="entry name" value="MAGNESIUM TRANSPORTER YHID-RELATED"/>
    <property type="match status" value="1"/>
</dbReference>
<evidence type="ECO:0000256" key="7">
    <source>
        <dbReference type="SAM" id="Phobius"/>
    </source>
</evidence>
<evidence type="ECO:0000259" key="8">
    <source>
        <dbReference type="Pfam" id="PF02308"/>
    </source>
</evidence>
<dbReference type="STRING" id="1859473.BG261_00215"/>
<feature type="transmembrane region" description="Helical" evidence="7">
    <location>
        <begin position="6"/>
        <end position="28"/>
    </location>
</feature>
<proteinExistence type="inferred from homology"/>
<dbReference type="EMBL" id="MKIR01000001">
    <property type="protein sequence ID" value="OFI50346.1"/>
    <property type="molecule type" value="Genomic_DNA"/>
</dbReference>
<name>A0A1E8GQP5_9LACT</name>
<evidence type="ECO:0000256" key="6">
    <source>
        <dbReference type="ARBA" id="ARBA00023136"/>
    </source>
</evidence>
<evidence type="ECO:0000256" key="4">
    <source>
        <dbReference type="ARBA" id="ARBA00022692"/>
    </source>
</evidence>
<evidence type="ECO:0000256" key="3">
    <source>
        <dbReference type="ARBA" id="ARBA00022475"/>
    </source>
</evidence>
<dbReference type="Pfam" id="PF02308">
    <property type="entry name" value="MgtC"/>
    <property type="match status" value="1"/>
</dbReference>
<dbReference type="RefSeq" id="WP_070791040.1">
    <property type="nucleotide sequence ID" value="NZ_MKIR01000001.1"/>
</dbReference>
<dbReference type="AlphaFoldDB" id="A0A1E8GQP5"/>
<organism evidence="9 10">
    <name type="scientific">Floricoccus tropicus</name>
    <dbReference type="NCBI Taxonomy" id="1859473"/>
    <lineage>
        <taxon>Bacteria</taxon>
        <taxon>Bacillati</taxon>
        <taxon>Bacillota</taxon>
        <taxon>Bacilli</taxon>
        <taxon>Lactobacillales</taxon>
        <taxon>Streptococcaceae</taxon>
        <taxon>Floricoccus</taxon>
    </lineage>
</organism>
<evidence type="ECO:0000256" key="2">
    <source>
        <dbReference type="ARBA" id="ARBA00009298"/>
    </source>
</evidence>
<dbReference type="InterPro" id="IPR049177">
    <property type="entry name" value="MgtC_SapB_SrpB_YhiD_N"/>
</dbReference>
<keyword evidence="5 7" id="KW-1133">Transmembrane helix</keyword>
<evidence type="ECO:0000313" key="9">
    <source>
        <dbReference type="EMBL" id="OFI50346.1"/>
    </source>
</evidence>
<reference evidence="10" key="1">
    <citation type="submission" date="2016-09" db="EMBL/GenBank/DDBJ databases">
        <title>Draft genome sequence of a novel species of the family Streptococcaceae isolated from flowers.</title>
        <authorList>
            <person name="Chuah L.-O."/>
            <person name="Yap K.-P."/>
            <person name="Thong K.L."/>
            <person name="Liong M.T."/>
            <person name="Ahmad R."/>
            <person name="Rusul G."/>
        </authorList>
    </citation>
    <scope>NUCLEOTIDE SEQUENCE [LARGE SCALE GENOMIC DNA]</scope>
    <source>
        <strain evidence="10">DF1</strain>
    </source>
</reference>
<comment type="subcellular location">
    <subcellularLocation>
        <location evidence="1">Cell membrane</location>
        <topology evidence="1">Multi-pass membrane protein</topology>
    </subcellularLocation>
</comment>
<sequence>MVDGSVTIYEIVFRIVLSILCGGLIGVEREHKNRPAGMRTHILVSLGATIIALIQITIAENAFHVVEATPDLASAITIDQSRLIAQIVSGIGFLGAGTIIVTKRQVTGLTTAASIWVAGSLGIAIGMGFYSIAAIGCIGIMISLTLVHKILSINTLKTLEIKYIHRKETKEFIADYFNSKKIDAELINFDISFEQDFRVYEKSYNINLPKNLSYAEVIEDLSAHENIIKLNIVSV</sequence>
<evidence type="ECO:0000256" key="1">
    <source>
        <dbReference type="ARBA" id="ARBA00004651"/>
    </source>
</evidence>
<comment type="caution">
    <text evidence="9">The sequence shown here is derived from an EMBL/GenBank/DDBJ whole genome shotgun (WGS) entry which is preliminary data.</text>
</comment>
<protein>
    <submittedName>
        <fullName evidence="9">Magnesium transporter MgtC</fullName>
    </submittedName>
</protein>
<keyword evidence="6 7" id="KW-0472">Membrane</keyword>
<accession>A0A1E8GQP5</accession>
<dbReference type="PANTHER" id="PTHR33778">
    <property type="entry name" value="PROTEIN MGTC"/>
    <property type="match status" value="1"/>
</dbReference>